<organism evidence="2 3">
    <name type="scientific">Saguinus oedipus</name>
    <name type="common">Cotton-top tamarin</name>
    <name type="synonym">Oedipomidas oedipus</name>
    <dbReference type="NCBI Taxonomy" id="9490"/>
    <lineage>
        <taxon>Eukaryota</taxon>
        <taxon>Metazoa</taxon>
        <taxon>Chordata</taxon>
        <taxon>Craniata</taxon>
        <taxon>Vertebrata</taxon>
        <taxon>Euteleostomi</taxon>
        <taxon>Mammalia</taxon>
        <taxon>Eutheria</taxon>
        <taxon>Euarchontoglires</taxon>
        <taxon>Primates</taxon>
        <taxon>Haplorrhini</taxon>
        <taxon>Platyrrhini</taxon>
        <taxon>Cebidae</taxon>
        <taxon>Callitrichinae</taxon>
        <taxon>Saguinus</taxon>
    </lineage>
</organism>
<evidence type="ECO:0000313" key="2">
    <source>
        <dbReference type="EMBL" id="KAK2107133.1"/>
    </source>
</evidence>
<name>A0ABQ9VCQ1_SAGOE</name>
<proteinExistence type="predicted"/>
<feature type="region of interest" description="Disordered" evidence="1">
    <location>
        <begin position="83"/>
        <end position="107"/>
    </location>
</feature>
<feature type="region of interest" description="Disordered" evidence="1">
    <location>
        <begin position="1"/>
        <end position="28"/>
    </location>
</feature>
<evidence type="ECO:0000256" key="1">
    <source>
        <dbReference type="SAM" id="MobiDB-lite"/>
    </source>
</evidence>
<protein>
    <submittedName>
        <fullName evidence="2">Uncharacterized protein</fullName>
    </submittedName>
</protein>
<evidence type="ECO:0000313" key="3">
    <source>
        <dbReference type="Proteomes" id="UP001266305"/>
    </source>
</evidence>
<dbReference type="Proteomes" id="UP001266305">
    <property type="component" value="Unassembled WGS sequence"/>
</dbReference>
<accession>A0ABQ9VCQ1</accession>
<keyword evidence="3" id="KW-1185">Reference proteome</keyword>
<gene>
    <name evidence="2" type="ORF">P7K49_016647</name>
</gene>
<dbReference type="EMBL" id="JASSZA010000007">
    <property type="protein sequence ID" value="KAK2107133.1"/>
    <property type="molecule type" value="Genomic_DNA"/>
</dbReference>
<comment type="caution">
    <text evidence="2">The sequence shown here is derived from an EMBL/GenBank/DDBJ whole genome shotgun (WGS) entry which is preliminary data.</text>
</comment>
<reference evidence="2 3" key="1">
    <citation type="submission" date="2023-05" db="EMBL/GenBank/DDBJ databases">
        <title>B98-5 Cell Line De Novo Hybrid Assembly: An Optical Mapping Approach.</title>
        <authorList>
            <person name="Kananen K."/>
            <person name="Auerbach J.A."/>
            <person name="Kautto E."/>
            <person name="Blachly J.S."/>
        </authorList>
    </citation>
    <scope>NUCLEOTIDE SEQUENCE [LARGE SCALE GENOMIC DNA]</scope>
    <source>
        <strain evidence="2">B95-8</strain>
        <tissue evidence="2">Cell line</tissue>
    </source>
</reference>
<sequence length="171" mass="19139">MRSLSPNVPQLPCRPTLHRSWEPNATATSGTSTHIWLLNCGVASRPGVPQDGFSRFCRRSSPRRPRARRRGWLGLLGLRTAEAPPGSCGNDGRPGPPALRSRTWRRRPRVPRCRRAGRVVPQPPDPAMLRWLQGFVLETVACQNDDDYLRHGILFQDLDHNGVGVVDIVEL</sequence>